<comment type="caution">
    <text evidence="1">The sequence shown here is derived from an EMBL/GenBank/DDBJ whole genome shotgun (WGS) entry which is preliminary data.</text>
</comment>
<protein>
    <submittedName>
        <fullName evidence="1">Uncharacterized protein</fullName>
    </submittedName>
</protein>
<dbReference type="EMBL" id="RBPX01000042">
    <property type="protein sequence ID" value="RMO71654.1"/>
    <property type="molecule type" value="Genomic_DNA"/>
</dbReference>
<proteinExistence type="predicted"/>
<evidence type="ECO:0000313" key="2">
    <source>
        <dbReference type="Proteomes" id="UP000274541"/>
    </source>
</evidence>
<accession>A0A0N8T8U5</accession>
<sequence>MTNCGANYTLAATPSAVTENMLRLVGSSLDITSAINDFRPSYHQDFANVQSVVCRYLNAPSGSANAALLAQALSTALLNWGACRRRSPILRPIPQIVSALKDKRLHERLLKLSQQSLAAFSLYLQEHRLLDSDAPLNDVGAFDQEILGILNTLASVLFFNNTNVTYPMKALLLITGLIPALDSQVRGGLTRAGKAGFTGQQLLPRNVQQAAGRRICELPYYLGHCWNLHREVFEEGILKSDHKGLQDTPGRVFDILLFMQNQATRNQLLAFKAERV</sequence>
<name>A0A0N8T8U5_PSEAP</name>
<gene>
    <name evidence="1" type="ORF">ALQ37_200100</name>
</gene>
<dbReference type="AlphaFoldDB" id="A0A0N8T8U5"/>
<organism evidence="1 2">
    <name type="scientific">Pseudomonas syringae pv. aptata</name>
    <dbReference type="NCBI Taxonomy" id="83167"/>
    <lineage>
        <taxon>Bacteria</taxon>
        <taxon>Pseudomonadati</taxon>
        <taxon>Pseudomonadota</taxon>
        <taxon>Gammaproteobacteria</taxon>
        <taxon>Pseudomonadales</taxon>
        <taxon>Pseudomonadaceae</taxon>
        <taxon>Pseudomonas</taxon>
        <taxon>Pseudomonas syringae</taxon>
    </lineage>
</organism>
<reference evidence="1 2" key="1">
    <citation type="submission" date="2018-08" db="EMBL/GenBank/DDBJ databases">
        <title>Recombination of ecologically and evolutionarily significant loci maintains genetic cohesion in the Pseudomonas syringae species complex.</title>
        <authorList>
            <person name="Dillon M."/>
            <person name="Thakur S."/>
            <person name="Almeida R.N.D."/>
            <person name="Weir B.S."/>
            <person name="Guttman D.S."/>
        </authorList>
    </citation>
    <scope>NUCLEOTIDE SEQUENCE [LARGE SCALE GENOMIC DNA]</scope>
    <source>
        <strain evidence="1 2">ICMP 4388</strain>
    </source>
</reference>
<dbReference type="Proteomes" id="UP000274541">
    <property type="component" value="Unassembled WGS sequence"/>
</dbReference>
<evidence type="ECO:0000313" key="1">
    <source>
        <dbReference type="EMBL" id="RMO71654.1"/>
    </source>
</evidence>